<dbReference type="Proteomes" id="UP000798602">
    <property type="component" value="Unassembled WGS sequence"/>
</dbReference>
<proteinExistence type="predicted"/>
<accession>A0ABW9Z7Y5</accession>
<dbReference type="SUPFAM" id="SSF54593">
    <property type="entry name" value="Glyoxalase/Bleomycin resistance protein/Dihydroxybiphenyl dioxygenase"/>
    <property type="match status" value="1"/>
</dbReference>
<dbReference type="EMBL" id="JAABLM010000002">
    <property type="protein sequence ID" value="NBL63949.1"/>
    <property type="molecule type" value="Genomic_DNA"/>
</dbReference>
<evidence type="ECO:0000313" key="2">
    <source>
        <dbReference type="EMBL" id="NBL63949.1"/>
    </source>
</evidence>
<dbReference type="InterPro" id="IPR029068">
    <property type="entry name" value="Glyas_Bleomycin-R_OHBP_Dase"/>
</dbReference>
<evidence type="ECO:0000313" key="3">
    <source>
        <dbReference type="Proteomes" id="UP000798602"/>
    </source>
</evidence>
<sequence length="117" mass="13565">MLVAIHPKLPMRDKEVTKNFYLNLGFKNFGGDYEDYLMMQKDAIEIHFFEFKEIIPAENDGQVYIRTINIETVYNDFIASGVKIHPNGSLALKPWKQMEFSILDPDCNLLTFGESQI</sequence>
<dbReference type="InterPro" id="IPR000335">
    <property type="entry name" value="Bleomycin-R"/>
</dbReference>
<keyword evidence="3" id="KW-1185">Reference proteome</keyword>
<dbReference type="Gene3D" id="3.10.180.10">
    <property type="entry name" value="2,3-Dihydroxybiphenyl 1,2-Dioxygenase, domain 1"/>
    <property type="match status" value="1"/>
</dbReference>
<name>A0ABW9Z7Y5_9FLAO</name>
<reference evidence="3" key="1">
    <citation type="submission" date="2020-01" db="EMBL/GenBank/DDBJ databases">
        <title>Sphingomonas sp. strain CSW-10.</title>
        <authorList>
            <person name="Chen W.-M."/>
        </authorList>
    </citation>
    <scope>NUCLEOTIDE SEQUENCE [LARGE SCALE GENOMIC DNA]</scope>
    <source>
        <strain evidence="3">NST-5</strain>
    </source>
</reference>
<gene>
    <name evidence="2" type="ORF">GV828_01905</name>
</gene>
<dbReference type="RefSeq" id="WP_166535777.1">
    <property type="nucleotide sequence ID" value="NZ_JAABLM010000002.1"/>
</dbReference>
<dbReference type="CDD" id="cd08349">
    <property type="entry name" value="BLMA_like"/>
    <property type="match status" value="1"/>
</dbReference>
<protein>
    <submittedName>
        <fullName evidence="2">VOC family protein</fullName>
    </submittedName>
</protein>
<evidence type="ECO:0000256" key="1">
    <source>
        <dbReference type="ARBA" id="ARBA00023251"/>
    </source>
</evidence>
<keyword evidence="1" id="KW-0046">Antibiotic resistance</keyword>
<organism evidence="2 3">
    <name type="scientific">Flavobacterium ichthyis</name>
    <dbReference type="NCBI Taxonomy" id="2698827"/>
    <lineage>
        <taxon>Bacteria</taxon>
        <taxon>Pseudomonadati</taxon>
        <taxon>Bacteroidota</taxon>
        <taxon>Flavobacteriia</taxon>
        <taxon>Flavobacteriales</taxon>
        <taxon>Flavobacteriaceae</taxon>
        <taxon>Flavobacterium</taxon>
    </lineage>
</organism>
<comment type="caution">
    <text evidence="2">The sequence shown here is derived from an EMBL/GenBank/DDBJ whole genome shotgun (WGS) entry which is preliminary data.</text>
</comment>